<dbReference type="InParanoid" id="A0A7L4YUA1"/>
<gene>
    <name evidence="3" type="ORF">EK0264_18260</name>
</gene>
<dbReference type="Gene3D" id="3.40.50.1820">
    <property type="entry name" value="alpha/beta hydrolase"/>
    <property type="match status" value="1"/>
</dbReference>
<dbReference type="Pfam" id="PF00561">
    <property type="entry name" value="Abhydrolase_1"/>
    <property type="match status" value="1"/>
</dbReference>
<evidence type="ECO:0000256" key="1">
    <source>
        <dbReference type="ARBA" id="ARBA00022801"/>
    </source>
</evidence>
<evidence type="ECO:0000313" key="4">
    <source>
        <dbReference type="Proteomes" id="UP000463857"/>
    </source>
</evidence>
<dbReference type="RefSeq" id="WP_159547151.1">
    <property type="nucleotide sequence ID" value="NZ_CP047156.1"/>
</dbReference>
<keyword evidence="4" id="KW-1185">Reference proteome</keyword>
<proteinExistence type="predicted"/>
<organism evidence="3 4">
    <name type="scientific">Epidermidibacterium keratini</name>
    <dbReference type="NCBI Taxonomy" id="1891644"/>
    <lineage>
        <taxon>Bacteria</taxon>
        <taxon>Bacillati</taxon>
        <taxon>Actinomycetota</taxon>
        <taxon>Actinomycetes</taxon>
        <taxon>Sporichthyales</taxon>
        <taxon>Sporichthyaceae</taxon>
        <taxon>Epidermidibacterium</taxon>
    </lineage>
</organism>
<dbReference type="InterPro" id="IPR000073">
    <property type="entry name" value="AB_hydrolase_1"/>
</dbReference>
<keyword evidence="1 3" id="KW-0378">Hydrolase</keyword>
<dbReference type="SUPFAM" id="SSF53474">
    <property type="entry name" value="alpha/beta-Hydrolases"/>
    <property type="match status" value="1"/>
</dbReference>
<dbReference type="Proteomes" id="UP000463857">
    <property type="component" value="Chromosome"/>
</dbReference>
<dbReference type="OrthoDB" id="27092at2"/>
<dbReference type="EMBL" id="CP047156">
    <property type="protein sequence ID" value="QHC02027.1"/>
    <property type="molecule type" value="Genomic_DNA"/>
</dbReference>
<protein>
    <submittedName>
        <fullName evidence="3">Alpha/beta fold hydrolase</fullName>
    </submittedName>
</protein>
<dbReference type="AlphaFoldDB" id="A0A7L4YUA1"/>
<evidence type="ECO:0000259" key="2">
    <source>
        <dbReference type="Pfam" id="PF00561"/>
    </source>
</evidence>
<dbReference type="PRINTS" id="PR00412">
    <property type="entry name" value="EPOXHYDRLASE"/>
</dbReference>
<sequence>MHSRRVGCGIWHAGCVFFPGFTLATVPLSTAVTLRVRYGGAGPAVVLLHGHPRTHTTWYSVAPALAESGFSVVCPDLRGYGQSSGPEPDPDHRNYCDRVMATDMVELMSYLGHEKFAIVGHDRGSYVAYRTALDHRDRVTQLAVLDSVPIVEALQRADARFAERWWHWFFFSSDHAERVINADPLAWYRPDRQRMGAENYDDMCAAVTNPRTVRAMLEDYRAGLHIDREADEVDRVARRRIACRTLVAWSSGDDMAELYGDPAQIWKPWCELPTAQAVIESGHHMAEENPAQLVDVLRRFLVGNEPSRGGPT</sequence>
<dbReference type="PRINTS" id="PR00111">
    <property type="entry name" value="ABHYDROLASE"/>
</dbReference>
<accession>A0A7L4YUA1</accession>
<dbReference type="PANTHER" id="PTHR43329">
    <property type="entry name" value="EPOXIDE HYDROLASE"/>
    <property type="match status" value="1"/>
</dbReference>
<name>A0A7L4YUA1_9ACTN</name>
<dbReference type="InterPro" id="IPR000639">
    <property type="entry name" value="Epox_hydrolase-like"/>
</dbReference>
<feature type="domain" description="AB hydrolase-1" evidence="2">
    <location>
        <begin position="43"/>
        <end position="253"/>
    </location>
</feature>
<evidence type="ECO:0000313" key="3">
    <source>
        <dbReference type="EMBL" id="QHC02027.1"/>
    </source>
</evidence>
<dbReference type="GO" id="GO:0016787">
    <property type="term" value="F:hydrolase activity"/>
    <property type="evidence" value="ECO:0007669"/>
    <property type="project" value="UniProtKB-KW"/>
</dbReference>
<dbReference type="KEGG" id="eke:EK0264_18260"/>
<reference evidence="3 4" key="1">
    <citation type="journal article" date="2018" name="Int. J. Syst. Evol. Microbiol.">
        <title>Epidermidibacterium keratini gen. nov., sp. nov., a member of the family Sporichthyaceae, isolated from keratin epidermis.</title>
        <authorList>
            <person name="Lee D.G."/>
            <person name="Trujillo M.E."/>
            <person name="Kang S."/>
            <person name="Nam J.J."/>
            <person name="Kim Y.J."/>
        </authorList>
    </citation>
    <scope>NUCLEOTIDE SEQUENCE [LARGE SCALE GENOMIC DNA]</scope>
    <source>
        <strain evidence="3 4">EPI-7</strain>
    </source>
</reference>
<dbReference type="InterPro" id="IPR029058">
    <property type="entry name" value="AB_hydrolase_fold"/>
</dbReference>